<accession>A0ABW5NJ64</accession>
<evidence type="ECO:0000256" key="8">
    <source>
        <dbReference type="SAM" id="SignalP"/>
    </source>
</evidence>
<reference evidence="11" key="1">
    <citation type="journal article" date="2019" name="Int. J. Syst. Evol. Microbiol.">
        <title>The Global Catalogue of Microorganisms (GCM) 10K type strain sequencing project: providing services to taxonomists for standard genome sequencing and annotation.</title>
        <authorList>
            <consortium name="The Broad Institute Genomics Platform"/>
            <consortium name="The Broad Institute Genome Sequencing Center for Infectious Disease"/>
            <person name="Wu L."/>
            <person name="Ma J."/>
        </authorList>
    </citation>
    <scope>NUCLEOTIDE SEQUENCE [LARGE SCALE GENOMIC DNA]</scope>
    <source>
        <strain evidence="11">KCTC 42248</strain>
    </source>
</reference>
<evidence type="ECO:0000256" key="5">
    <source>
        <dbReference type="ARBA" id="ARBA00023136"/>
    </source>
</evidence>
<dbReference type="Gene3D" id="2.170.130.10">
    <property type="entry name" value="TonB-dependent receptor, plug domain"/>
    <property type="match status" value="1"/>
</dbReference>
<keyword evidence="6 7" id="KW-0998">Cell outer membrane</keyword>
<dbReference type="InterPro" id="IPR012910">
    <property type="entry name" value="Plug_dom"/>
</dbReference>
<dbReference type="PROSITE" id="PS52016">
    <property type="entry name" value="TONB_DEPENDENT_REC_3"/>
    <property type="match status" value="1"/>
</dbReference>
<dbReference type="InterPro" id="IPR008969">
    <property type="entry name" value="CarboxyPept-like_regulatory"/>
</dbReference>
<organism evidence="10 11">
    <name type="scientific">Sphingobacterium corticis</name>
    <dbReference type="NCBI Taxonomy" id="1812823"/>
    <lineage>
        <taxon>Bacteria</taxon>
        <taxon>Pseudomonadati</taxon>
        <taxon>Bacteroidota</taxon>
        <taxon>Sphingobacteriia</taxon>
        <taxon>Sphingobacteriales</taxon>
        <taxon>Sphingobacteriaceae</taxon>
        <taxon>Sphingobacterium</taxon>
    </lineage>
</organism>
<dbReference type="InterPro" id="IPR023997">
    <property type="entry name" value="TonB-dep_OMP_SusC/RagA_CS"/>
</dbReference>
<feature type="signal peptide" evidence="8">
    <location>
        <begin position="1"/>
        <end position="23"/>
    </location>
</feature>
<dbReference type="Pfam" id="PF13715">
    <property type="entry name" value="CarbopepD_reg_2"/>
    <property type="match status" value="1"/>
</dbReference>
<keyword evidence="2 7" id="KW-0813">Transport</keyword>
<dbReference type="NCBIfam" id="TIGR04057">
    <property type="entry name" value="SusC_RagA_signa"/>
    <property type="match status" value="1"/>
</dbReference>
<comment type="subcellular location">
    <subcellularLocation>
        <location evidence="1 7">Cell outer membrane</location>
        <topology evidence="1 7">Multi-pass membrane protein</topology>
    </subcellularLocation>
</comment>
<dbReference type="EMBL" id="JBHUMA010000006">
    <property type="protein sequence ID" value="MFD2598975.1"/>
    <property type="molecule type" value="Genomic_DNA"/>
</dbReference>
<keyword evidence="5 7" id="KW-0472">Membrane</keyword>
<evidence type="ECO:0000256" key="7">
    <source>
        <dbReference type="PROSITE-ProRule" id="PRU01360"/>
    </source>
</evidence>
<dbReference type="Pfam" id="PF07715">
    <property type="entry name" value="Plug"/>
    <property type="match status" value="1"/>
</dbReference>
<dbReference type="SUPFAM" id="SSF56935">
    <property type="entry name" value="Porins"/>
    <property type="match status" value="1"/>
</dbReference>
<name>A0ABW5NJ64_9SPHI</name>
<dbReference type="Proteomes" id="UP001597393">
    <property type="component" value="Unassembled WGS sequence"/>
</dbReference>
<feature type="domain" description="TonB-dependent receptor plug" evidence="9">
    <location>
        <begin position="116"/>
        <end position="220"/>
    </location>
</feature>
<dbReference type="InterPro" id="IPR037066">
    <property type="entry name" value="Plug_dom_sf"/>
</dbReference>
<comment type="caution">
    <text evidence="10">The sequence shown here is derived from an EMBL/GenBank/DDBJ whole genome shotgun (WGS) entry which is preliminary data.</text>
</comment>
<gene>
    <name evidence="10" type="ORF">ACFSQ3_08420</name>
</gene>
<protein>
    <submittedName>
        <fullName evidence="10">SusC/RagA family TonB-linked outer membrane protein</fullName>
    </submittedName>
</protein>
<proteinExistence type="inferred from homology"/>
<comment type="similarity">
    <text evidence="7">Belongs to the TonB-dependent receptor family.</text>
</comment>
<evidence type="ECO:0000256" key="2">
    <source>
        <dbReference type="ARBA" id="ARBA00022448"/>
    </source>
</evidence>
<evidence type="ECO:0000313" key="10">
    <source>
        <dbReference type="EMBL" id="MFD2598975.1"/>
    </source>
</evidence>
<dbReference type="RefSeq" id="WP_380869103.1">
    <property type="nucleotide sequence ID" value="NZ_JBHUMA010000006.1"/>
</dbReference>
<evidence type="ECO:0000256" key="6">
    <source>
        <dbReference type="ARBA" id="ARBA00023237"/>
    </source>
</evidence>
<keyword evidence="11" id="KW-1185">Reference proteome</keyword>
<keyword evidence="8" id="KW-0732">Signal</keyword>
<dbReference type="InterPro" id="IPR039426">
    <property type="entry name" value="TonB-dep_rcpt-like"/>
</dbReference>
<dbReference type="NCBIfam" id="TIGR04056">
    <property type="entry name" value="OMP_RagA_SusC"/>
    <property type="match status" value="1"/>
</dbReference>
<evidence type="ECO:0000256" key="1">
    <source>
        <dbReference type="ARBA" id="ARBA00004571"/>
    </source>
</evidence>
<dbReference type="SUPFAM" id="SSF49464">
    <property type="entry name" value="Carboxypeptidase regulatory domain-like"/>
    <property type="match status" value="1"/>
</dbReference>
<dbReference type="InterPro" id="IPR023996">
    <property type="entry name" value="TonB-dep_OMP_SusC/RagA"/>
</dbReference>
<evidence type="ECO:0000256" key="4">
    <source>
        <dbReference type="ARBA" id="ARBA00022692"/>
    </source>
</evidence>
<keyword evidence="4 7" id="KW-0812">Transmembrane</keyword>
<dbReference type="Gene3D" id="2.60.40.1120">
    <property type="entry name" value="Carboxypeptidase-like, regulatory domain"/>
    <property type="match status" value="1"/>
</dbReference>
<sequence length="1017" mass="112951">MKHRVLFFVMVAFLCLHANLAFAQSRQVTGRITDPNGHPLVASILIKGASGGTSSDATGAFRLQVLESADSLIVTAVGYMRQSVAVKSNTVNVQMIADEGFNVEEVVVIGYGTQKKGDLTAPVATVNMEEAVKRTVATPMDAIQGAVPGVQVVSGGAPGSTPTVRIRGVGSFNNESPLYVVDGMFMDNIDFLNPNDIEDMSVLKDASGAAIYGVRAANGVIIVTTKRGKLNTKARITYNGYAGFQTPTNMLKMASGQQFADYATAIGRKSVVDASIDRFNEPGNTTPMSTDWYGELLRSRALIHNHNLDVQGGSDKITYSFGLNYLDQDGIMDAKNFHKKYNIRMQTEARVTDWLKVGFTAHINNFNNFHPNNAAFRQAYFASPLYPVYDDKLELADPVKFGSSSPIGIPTGFWFNNPIATAYYNHNESKGFQILPSAYVEANFWENKITFRSQLSQRYQSVHGIQYNPVYYIDNDQRADRSYLRSAQGRDSNYILDNLLTYRDASEKHHWSVLLGQSAREERWRETWVSANDVPASQEFWYAGQGAQGLGSATGYGENGFRNAGVSVFARGTYDYDNKYLLTATFRADGSSKYQTKWGYFPSVGLGWVLSREKFMEKQNLFDLLKIRGSWGLLGNDGIQPNAGYAIVNSGNAFSGIYGSFGENIGARVPGYRVNRFFTQVRWEIVEEWDAGIDFALFNNRLNGTVDYYHRETQDLAFDRPIPFLWDRVYGNWGTVANSGWEFGLNWADKRGDFGYRIGANATTLKNRVTDLGGLQNIMNGFPEWAAEFPSRIEVGQPLNYFYGYEVQGVYQNQAEINADPIASRYNELNPGSTIKPGYLRYKDQNGNGELDESDRVNLGNYLPTLSYGFNVGVDYKGFDLTVAFQGVAGNKIHNLNRAMRRKYPQMNADQAFMNGLWTGEGTSNTYPSAEGSVAPWNLQASSFFVESGAYLRVQNVQLGYSFNLTPSIPFRVFATADRPLIFTNYNGFTPEVSGMGFDSNVYPVAATYSLGLRASF</sequence>
<dbReference type="InterPro" id="IPR036942">
    <property type="entry name" value="Beta-barrel_TonB_sf"/>
</dbReference>
<evidence type="ECO:0000256" key="3">
    <source>
        <dbReference type="ARBA" id="ARBA00022452"/>
    </source>
</evidence>
<feature type="chain" id="PRO_5045458746" evidence="8">
    <location>
        <begin position="24"/>
        <end position="1017"/>
    </location>
</feature>
<evidence type="ECO:0000313" key="11">
    <source>
        <dbReference type="Proteomes" id="UP001597393"/>
    </source>
</evidence>
<evidence type="ECO:0000259" key="9">
    <source>
        <dbReference type="Pfam" id="PF07715"/>
    </source>
</evidence>
<dbReference type="Gene3D" id="2.40.170.20">
    <property type="entry name" value="TonB-dependent receptor, beta-barrel domain"/>
    <property type="match status" value="1"/>
</dbReference>
<keyword evidence="3 7" id="KW-1134">Transmembrane beta strand</keyword>